<dbReference type="AlphaFoldDB" id="A0AAW0DMG0"/>
<evidence type="ECO:0000313" key="2">
    <source>
        <dbReference type="Proteomes" id="UP001383192"/>
    </source>
</evidence>
<organism evidence="1 2">
    <name type="scientific">Paramarasmius palmivorus</name>
    <dbReference type="NCBI Taxonomy" id="297713"/>
    <lineage>
        <taxon>Eukaryota</taxon>
        <taxon>Fungi</taxon>
        <taxon>Dikarya</taxon>
        <taxon>Basidiomycota</taxon>
        <taxon>Agaricomycotina</taxon>
        <taxon>Agaricomycetes</taxon>
        <taxon>Agaricomycetidae</taxon>
        <taxon>Agaricales</taxon>
        <taxon>Marasmiineae</taxon>
        <taxon>Marasmiaceae</taxon>
        <taxon>Paramarasmius</taxon>
    </lineage>
</organism>
<dbReference type="EMBL" id="JAYKXP010000011">
    <property type="protein sequence ID" value="KAK7053025.1"/>
    <property type="molecule type" value="Genomic_DNA"/>
</dbReference>
<sequence>MDTSLCNIPKGILVDLDIDGDLSLRDRSAHLLYRDGCIIHVEASTIAELTWTGRLVNDETKREKQLQIIMRLFENVKLKHNQALRLKYSHKSKDYKLVKKTQFEDTKITVSLWLPKAQINELQLIRWIGWNRSVCLWKGRQLDVDIAWASGMIAKLDKIMNGIKLLSQLDLCFQPIAHVLHKDSVIGLASERLSGRAVQYGDRSLIYEAISKLHRHRIVYHSGYSDFMIAIDNGKVRIIDNFHLFRRYEGPITGTEADWMAKAWRTVRTMFLQIITGEYGPPCTPGVGYIVEPILYKYYQHDAEHPLNNPKLTAGFASLRFSNPRSTELEAGIAPRRLERHRSTFRHDRTYPVVVSSTHNSLTSIAQQKLLPYISRSMSTSSSVTLCSASGSTIADERDGSSVDHEDAIVEIVD</sequence>
<evidence type="ECO:0000313" key="1">
    <source>
        <dbReference type="EMBL" id="KAK7053025.1"/>
    </source>
</evidence>
<name>A0AAW0DMG0_9AGAR</name>
<gene>
    <name evidence="1" type="ORF">VNI00_004346</name>
</gene>
<keyword evidence="2" id="KW-1185">Reference proteome</keyword>
<proteinExistence type="predicted"/>
<dbReference type="Proteomes" id="UP001383192">
    <property type="component" value="Unassembled WGS sequence"/>
</dbReference>
<reference evidence="1 2" key="1">
    <citation type="submission" date="2024-01" db="EMBL/GenBank/DDBJ databases">
        <title>A draft genome for a cacao thread blight-causing isolate of Paramarasmius palmivorus.</title>
        <authorList>
            <person name="Baruah I.K."/>
            <person name="Bukari Y."/>
            <person name="Amoako-Attah I."/>
            <person name="Meinhardt L.W."/>
            <person name="Bailey B.A."/>
            <person name="Cohen S.P."/>
        </authorList>
    </citation>
    <scope>NUCLEOTIDE SEQUENCE [LARGE SCALE GENOMIC DNA]</scope>
    <source>
        <strain evidence="1 2">GH-12</strain>
    </source>
</reference>
<accession>A0AAW0DMG0</accession>
<comment type="caution">
    <text evidence="1">The sequence shown here is derived from an EMBL/GenBank/DDBJ whole genome shotgun (WGS) entry which is preliminary data.</text>
</comment>
<protein>
    <submittedName>
        <fullName evidence="1">Uncharacterized protein</fullName>
    </submittedName>
</protein>